<feature type="transmembrane region" description="Helical" evidence="8">
    <location>
        <begin position="123"/>
        <end position="140"/>
    </location>
</feature>
<feature type="transmembrane region" description="Helical" evidence="8">
    <location>
        <begin position="100"/>
        <end position="117"/>
    </location>
</feature>
<dbReference type="RefSeq" id="WP_153450952.1">
    <property type="nucleotide sequence ID" value="NZ_WEGJ01000004.1"/>
</dbReference>
<feature type="transmembrane region" description="Helical" evidence="8">
    <location>
        <begin position="436"/>
        <end position="459"/>
    </location>
</feature>
<reference evidence="9 10" key="1">
    <citation type="submission" date="2019-10" db="EMBL/GenBank/DDBJ databases">
        <title>Streptomyces smaragdinus sp. nov. and Streptomyces fabii sp. nov., isolated from the gut of fungus growing-termite Macrotermes natalensis.</title>
        <authorList>
            <person name="Schwitalla J."/>
            <person name="Benndorf R."/>
            <person name="Martin K."/>
            <person name="De Beer W."/>
            <person name="Kaster A.-K."/>
            <person name="Vollmers J."/>
            <person name="Poulsen M."/>
            <person name="Beemelmanns C."/>
        </authorList>
    </citation>
    <scope>NUCLEOTIDE SEQUENCE [LARGE SCALE GENOMIC DNA]</scope>
    <source>
        <strain evidence="9 10">RB5</strain>
    </source>
</reference>
<dbReference type="Gene3D" id="1.20.1250.20">
    <property type="entry name" value="MFS general substrate transporter like domains"/>
    <property type="match status" value="1"/>
</dbReference>
<evidence type="ECO:0000313" key="10">
    <source>
        <dbReference type="Proteomes" id="UP000466345"/>
    </source>
</evidence>
<proteinExistence type="predicted"/>
<evidence type="ECO:0000313" key="9">
    <source>
        <dbReference type="EMBL" id="MQY11653.1"/>
    </source>
</evidence>
<dbReference type="AlphaFoldDB" id="A0A7K0CE92"/>
<keyword evidence="4 8" id="KW-0812">Transmembrane</keyword>
<evidence type="ECO:0000256" key="1">
    <source>
        <dbReference type="ARBA" id="ARBA00004651"/>
    </source>
</evidence>
<dbReference type="GO" id="GO:1904680">
    <property type="term" value="F:peptide transmembrane transporter activity"/>
    <property type="evidence" value="ECO:0007669"/>
    <property type="project" value="InterPro"/>
</dbReference>
<evidence type="ECO:0000256" key="4">
    <source>
        <dbReference type="ARBA" id="ARBA00022692"/>
    </source>
</evidence>
<dbReference type="NCBIfam" id="TIGR00924">
    <property type="entry name" value="yjdL_sub1_fam"/>
    <property type="match status" value="1"/>
</dbReference>
<dbReference type="GO" id="GO:0015833">
    <property type="term" value="P:peptide transport"/>
    <property type="evidence" value="ECO:0007669"/>
    <property type="project" value="InterPro"/>
</dbReference>
<feature type="transmembrane region" description="Helical" evidence="8">
    <location>
        <begin position="374"/>
        <end position="396"/>
    </location>
</feature>
<protein>
    <submittedName>
        <fullName evidence="9">Di-/tripeptide transporter</fullName>
    </submittedName>
</protein>
<dbReference type="Proteomes" id="UP000466345">
    <property type="component" value="Unassembled WGS sequence"/>
</dbReference>
<feature type="transmembrane region" description="Helical" evidence="8">
    <location>
        <begin position="75"/>
        <end position="93"/>
    </location>
</feature>
<evidence type="ECO:0000256" key="8">
    <source>
        <dbReference type="SAM" id="Phobius"/>
    </source>
</evidence>
<feature type="transmembrane region" description="Helical" evidence="8">
    <location>
        <begin position="190"/>
        <end position="216"/>
    </location>
</feature>
<evidence type="ECO:0000256" key="2">
    <source>
        <dbReference type="ARBA" id="ARBA00022448"/>
    </source>
</evidence>
<organism evidence="9 10">
    <name type="scientific">Streptomyces smaragdinus</name>
    <dbReference type="NCBI Taxonomy" id="2585196"/>
    <lineage>
        <taxon>Bacteria</taxon>
        <taxon>Bacillati</taxon>
        <taxon>Actinomycetota</taxon>
        <taxon>Actinomycetes</taxon>
        <taxon>Kitasatosporales</taxon>
        <taxon>Streptomycetaceae</taxon>
        <taxon>Streptomyces</taxon>
    </lineage>
</organism>
<comment type="caution">
    <text evidence="9">The sequence shown here is derived from an EMBL/GenBank/DDBJ whole genome shotgun (WGS) entry which is preliminary data.</text>
</comment>
<feature type="transmembrane region" description="Helical" evidence="8">
    <location>
        <begin position="471"/>
        <end position="489"/>
    </location>
</feature>
<dbReference type="CDD" id="cd17346">
    <property type="entry name" value="MFS_DtpA_like"/>
    <property type="match status" value="1"/>
</dbReference>
<feature type="transmembrane region" description="Helical" evidence="8">
    <location>
        <begin position="237"/>
        <end position="256"/>
    </location>
</feature>
<dbReference type="PANTHER" id="PTHR23517">
    <property type="entry name" value="RESISTANCE PROTEIN MDTM, PUTATIVE-RELATED-RELATED"/>
    <property type="match status" value="1"/>
</dbReference>
<sequence>MTSSVSTPAHDAAGGARPEEPTFLGRPRWFVALFGTDMWERFSFYGMTAILFLYASEEKSGGGLGLSDAESARLFGLYMAAIFIASVPGGWLGDRVLGPYRSILYGGVLILCGHVSLAVPSNATFALGLLLVAAGTGLIKPNQASMLAAFYRSEQRAERDAGFAIFYMSVQVSALIAPIVVGGLGESVGWHYGFGAAAVGMALGLVQYVRGSVYFGPVGREPERRAQRAQLLRVRRGAVAVVAVLTVGYGADVLAGTFRVEHALGLVGLLSLGLPVYFFRRLLRDPAVGERDRGRVRAYIWFFLAGALFWALFIQAGAVFSQFAKKSTDRTFGDLTVPASWFQSGIPLFVLLAAPLFAWIWVRAGDALPTAAKFAIGMGMMSGAYLLAAIAASFASDGQRVSPLWLIAVFAMMACSELSFAPVGMSATTEIAPPTFVSQMVGLFWLAGALGGGIGGALLSPPADQVPGSGWFLGVGSAALAAGIALALFRRSLTRRLGV</sequence>
<dbReference type="SUPFAM" id="SSF103473">
    <property type="entry name" value="MFS general substrate transporter"/>
    <property type="match status" value="1"/>
</dbReference>
<dbReference type="GO" id="GO:0005886">
    <property type="term" value="C:plasma membrane"/>
    <property type="evidence" value="ECO:0007669"/>
    <property type="project" value="UniProtKB-SubCell"/>
</dbReference>
<evidence type="ECO:0000256" key="3">
    <source>
        <dbReference type="ARBA" id="ARBA00022475"/>
    </source>
</evidence>
<feature type="transmembrane region" description="Helical" evidence="8">
    <location>
        <begin position="299"/>
        <end position="321"/>
    </location>
</feature>
<dbReference type="InterPro" id="IPR005279">
    <property type="entry name" value="Dipep/tripep_permease"/>
</dbReference>
<feature type="transmembrane region" description="Helical" evidence="8">
    <location>
        <begin position="402"/>
        <end position="424"/>
    </location>
</feature>
<comment type="subcellular location">
    <subcellularLocation>
        <location evidence="1">Cell membrane</location>
        <topology evidence="1">Multi-pass membrane protein</topology>
    </subcellularLocation>
</comment>
<dbReference type="EMBL" id="WEGJ01000004">
    <property type="protein sequence ID" value="MQY11653.1"/>
    <property type="molecule type" value="Genomic_DNA"/>
</dbReference>
<evidence type="ECO:0000256" key="6">
    <source>
        <dbReference type="ARBA" id="ARBA00023136"/>
    </source>
</evidence>
<feature type="transmembrane region" description="Helical" evidence="8">
    <location>
        <begin position="262"/>
        <end position="279"/>
    </location>
</feature>
<accession>A0A7K0CE92</accession>
<gene>
    <name evidence="9" type="primary">dtpT_1</name>
    <name evidence="9" type="ORF">SRB5_17720</name>
</gene>
<feature type="region of interest" description="Disordered" evidence="7">
    <location>
        <begin position="1"/>
        <end position="20"/>
    </location>
</feature>
<keyword evidence="2" id="KW-0813">Transport</keyword>
<keyword evidence="10" id="KW-1185">Reference proteome</keyword>
<dbReference type="OrthoDB" id="9772725at2"/>
<keyword evidence="3" id="KW-1003">Cell membrane</keyword>
<dbReference type="Pfam" id="PF00854">
    <property type="entry name" value="PTR2"/>
    <property type="match status" value="1"/>
</dbReference>
<feature type="transmembrane region" description="Helical" evidence="8">
    <location>
        <begin position="341"/>
        <end position="362"/>
    </location>
</feature>
<evidence type="ECO:0000256" key="7">
    <source>
        <dbReference type="SAM" id="MobiDB-lite"/>
    </source>
</evidence>
<feature type="transmembrane region" description="Helical" evidence="8">
    <location>
        <begin position="161"/>
        <end position="184"/>
    </location>
</feature>
<keyword evidence="5 8" id="KW-1133">Transmembrane helix</keyword>
<dbReference type="InterPro" id="IPR000109">
    <property type="entry name" value="POT_fam"/>
</dbReference>
<dbReference type="InterPro" id="IPR036259">
    <property type="entry name" value="MFS_trans_sf"/>
</dbReference>
<name>A0A7K0CE92_9ACTN</name>
<keyword evidence="6 8" id="KW-0472">Membrane</keyword>
<dbReference type="PANTHER" id="PTHR23517:SF15">
    <property type="entry name" value="PROTON-DEPENDENT OLIGOPEPTIDE FAMILY TRANSPORT PROTEIN"/>
    <property type="match status" value="1"/>
</dbReference>
<evidence type="ECO:0000256" key="5">
    <source>
        <dbReference type="ARBA" id="ARBA00022989"/>
    </source>
</evidence>
<dbReference type="InterPro" id="IPR050171">
    <property type="entry name" value="MFS_Transporters"/>
</dbReference>